<proteinExistence type="predicted"/>
<gene>
    <name evidence="1" type="ORF">DAQ1742_00158</name>
</gene>
<protein>
    <submittedName>
        <fullName evidence="1">Tail fiber assembly protein</fullName>
    </submittedName>
</protein>
<sequence length="210" mass="23230">MQTNDIAVLGENGLASNTGWLTVYHADTQTGEYYDNSEEYLMAGTGLPAHSYADAPPADVATGQAVRRAVDGLSWEVVADFRGQTAYDTCTRQPQVMGTLGDLPEHLTLLAPASEFDRWQDNHWVTDTAAQHAARVQAAQRESEALRQAARERISELTYAEELEMATEQEAQLLKAWKIYLVQLSRINPAQALDIVWPTIPDRAVETGLK</sequence>
<dbReference type="InterPro" id="IPR051220">
    <property type="entry name" value="TFA_Chaperone"/>
</dbReference>
<dbReference type="RefSeq" id="WP_067487381.1">
    <property type="nucleotide sequence ID" value="NZ_LT615367.1"/>
</dbReference>
<reference evidence="1 2" key="1">
    <citation type="submission" date="2016-09" db="EMBL/GenBank/DDBJ databases">
        <authorList>
            <person name="Reverchon S."/>
            <person name="Nasser W."/>
            <person name="Leonard S."/>
            <person name="Brochier C."/>
            <person name="Duprey A."/>
        </authorList>
    </citation>
    <scope>NUCLEOTIDE SEQUENCE [LARGE SCALE GENOMIC DNA]</scope>
    <source>
        <strain evidence="1 2">174/2</strain>
    </source>
</reference>
<dbReference type="PANTHER" id="PTHR34413:SF2">
    <property type="entry name" value="PROPHAGE TAIL FIBER ASSEMBLY PROTEIN HOMOLOG TFAE-RELATED"/>
    <property type="match status" value="1"/>
</dbReference>
<keyword evidence="2" id="KW-1185">Reference proteome</keyword>
<dbReference type="Pfam" id="PF02413">
    <property type="entry name" value="Caudo_TAP"/>
    <property type="match status" value="1"/>
</dbReference>
<dbReference type="EMBL" id="LT615367">
    <property type="protein sequence ID" value="SLM61284.1"/>
    <property type="molecule type" value="Genomic_DNA"/>
</dbReference>
<dbReference type="PANTHER" id="PTHR34413">
    <property type="entry name" value="PROPHAGE TAIL FIBER ASSEMBLY PROTEIN HOMOLOG TFAE-RELATED-RELATED"/>
    <property type="match status" value="1"/>
</dbReference>
<dbReference type="InterPro" id="IPR003458">
    <property type="entry name" value="Phage_T4_Gp38_tail_assem"/>
</dbReference>
<organism evidence="1 2">
    <name type="scientific">Dickeya aquatica</name>
    <dbReference type="NCBI Taxonomy" id="1401087"/>
    <lineage>
        <taxon>Bacteria</taxon>
        <taxon>Pseudomonadati</taxon>
        <taxon>Pseudomonadota</taxon>
        <taxon>Gammaproteobacteria</taxon>
        <taxon>Enterobacterales</taxon>
        <taxon>Pectobacteriaceae</taxon>
        <taxon>Dickeya</taxon>
    </lineage>
</organism>
<evidence type="ECO:0000313" key="2">
    <source>
        <dbReference type="Proteomes" id="UP000294820"/>
    </source>
</evidence>
<dbReference type="KEGG" id="daq:DAQ1742_00158"/>
<evidence type="ECO:0000313" key="1">
    <source>
        <dbReference type="EMBL" id="SLM61284.1"/>
    </source>
</evidence>
<accession>A0A375A5D0</accession>
<dbReference type="AlphaFoldDB" id="A0A375A5D0"/>
<dbReference type="Proteomes" id="UP000294820">
    <property type="component" value="Chromosome 1"/>
</dbReference>
<name>A0A375A5D0_9GAMM</name>